<reference evidence="2" key="1">
    <citation type="submission" date="2020-03" db="EMBL/GenBank/DDBJ databases">
        <title>The deep terrestrial virosphere.</title>
        <authorList>
            <person name="Holmfeldt K."/>
            <person name="Nilsson E."/>
            <person name="Simone D."/>
            <person name="Lopez-Fernandez M."/>
            <person name="Wu X."/>
            <person name="de Brujin I."/>
            <person name="Lundin D."/>
            <person name="Andersson A."/>
            <person name="Bertilsson S."/>
            <person name="Dopson M."/>
        </authorList>
    </citation>
    <scope>NUCLEOTIDE SEQUENCE</scope>
    <source>
        <strain evidence="2">MM415A00534</strain>
        <strain evidence="1">MM415B00395</strain>
    </source>
</reference>
<organism evidence="2">
    <name type="scientific">viral metagenome</name>
    <dbReference type="NCBI Taxonomy" id="1070528"/>
    <lineage>
        <taxon>unclassified sequences</taxon>
        <taxon>metagenomes</taxon>
        <taxon>organismal metagenomes</taxon>
    </lineage>
</organism>
<evidence type="ECO:0000313" key="1">
    <source>
        <dbReference type="EMBL" id="QJA65468.1"/>
    </source>
</evidence>
<protein>
    <submittedName>
        <fullName evidence="2">Uncharacterized protein</fullName>
    </submittedName>
</protein>
<evidence type="ECO:0000313" key="2">
    <source>
        <dbReference type="EMBL" id="QJA81447.1"/>
    </source>
</evidence>
<dbReference type="EMBL" id="MT141539">
    <property type="protein sequence ID" value="QJA65468.1"/>
    <property type="molecule type" value="Genomic_DNA"/>
</dbReference>
<gene>
    <name evidence="2" type="ORF">MM415A00534_0019</name>
    <name evidence="1" type="ORF">MM415B00395_0014</name>
</gene>
<dbReference type="AlphaFoldDB" id="A0A6M3KHH0"/>
<sequence length="144" mass="15551">MSVATTQLSNHFKKQVMDGLIDFGSDDFKIILMKTTFTFNQDTNETYTAISGSELSTGSGYTKGGISIGSGELVEDNVNNRCSIVFGRSGEFTGTSQGFTTRRAVIFDDTSADKTVVGCLDYGTNFSVGYAKTLSVRNITVDLF</sequence>
<name>A0A6M3KHH0_9ZZZZ</name>
<dbReference type="EMBL" id="MT142459">
    <property type="protein sequence ID" value="QJA81447.1"/>
    <property type="molecule type" value="Genomic_DNA"/>
</dbReference>
<accession>A0A6M3KHH0</accession>
<proteinExistence type="predicted"/>